<accession>A0A7C3Z9M2</accession>
<evidence type="ECO:0000313" key="6">
    <source>
        <dbReference type="EMBL" id="HGF34910.1"/>
    </source>
</evidence>
<keyword evidence="4" id="KW-0029">Amino-acid transport</keyword>
<dbReference type="InterPro" id="IPR000709">
    <property type="entry name" value="Leu_Ile_Val-bd"/>
</dbReference>
<dbReference type="InterPro" id="IPR051010">
    <property type="entry name" value="BCAA_transport"/>
</dbReference>
<evidence type="ECO:0000256" key="2">
    <source>
        <dbReference type="ARBA" id="ARBA00022448"/>
    </source>
</evidence>
<keyword evidence="2" id="KW-0813">Transport</keyword>
<sequence>MNKCRRFLLIVFLLPVILLTLTSVLWAAEPVKLGEINPLSGYLAKHGWEIHQGILYAVEEVNARGGLAGHRVELLSRDDRSSPEVAVNQAQELLYREKVVGLLGGYVDSLVGPISQLAARHRVPYVASASLQSALTRQWRNPYFFRVSKLEGIVEPLCQFISQTLKPQRVAILYMATPGSTEFATEVAGRLRRAGAALPLMEKFRPGARDFSVFLLKVKEAKADVLISGGFFPDNLILVRQMRERPVGLKAFIAPWGVAYPSFIEEMGPASEGLLGLCAWNPGVTMPGTEKESQAFVQGFRHRFGVEPNTTTMHGYTSARALLAALEKVLQKKEPLTGATICRELAGLDLLLPMERLKFDAYGDPMYYQQVVVQIQQRKMVVVYPPARATGRVQYPWDF</sequence>
<name>A0A7C3Z9M2_9BACT</name>
<comment type="similarity">
    <text evidence="1">Belongs to the leucine-binding protein family.</text>
</comment>
<dbReference type="Pfam" id="PF13458">
    <property type="entry name" value="Peripla_BP_6"/>
    <property type="match status" value="1"/>
</dbReference>
<proteinExistence type="inferred from homology"/>
<evidence type="ECO:0000256" key="4">
    <source>
        <dbReference type="ARBA" id="ARBA00022970"/>
    </source>
</evidence>
<dbReference type="GO" id="GO:0006865">
    <property type="term" value="P:amino acid transport"/>
    <property type="evidence" value="ECO:0007669"/>
    <property type="project" value="UniProtKB-KW"/>
</dbReference>
<dbReference type="InterPro" id="IPR028081">
    <property type="entry name" value="Leu-bd"/>
</dbReference>
<evidence type="ECO:0000259" key="5">
    <source>
        <dbReference type="Pfam" id="PF13458"/>
    </source>
</evidence>
<dbReference type="InterPro" id="IPR028082">
    <property type="entry name" value="Peripla_BP_I"/>
</dbReference>
<dbReference type="PANTHER" id="PTHR30483">
    <property type="entry name" value="LEUCINE-SPECIFIC-BINDING PROTEIN"/>
    <property type="match status" value="1"/>
</dbReference>
<dbReference type="Gene3D" id="3.40.50.2300">
    <property type="match status" value="2"/>
</dbReference>
<evidence type="ECO:0000256" key="1">
    <source>
        <dbReference type="ARBA" id="ARBA00010062"/>
    </source>
</evidence>
<dbReference type="SUPFAM" id="SSF53822">
    <property type="entry name" value="Periplasmic binding protein-like I"/>
    <property type="match status" value="1"/>
</dbReference>
<keyword evidence="3" id="KW-0732">Signal</keyword>
<reference evidence="6" key="1">
    <citation type="journal article" date="2020" name="mSystems">
        <title>Genome- and Community-Level Interaction Insights into Carbon Utilization and Element Cycling Functions of Hydrothermarchaeota in Hydrothermal Sediment.</title>
        <authorList>
            <person name="Zhou Z."/>
            <person name="Liu Y."/>
            <person name="Xu W."/>
            <person name="Pan J."/>
            <person name="Luo Z.H."/>
            <person name="Li M."/>
        </authorList>
    </citation>
    <scope>NUCLEOTIDE SEQUENCE [LARGE SCALE GENOMIC DNA]</scope>
    <source>
        <strain evidence="6">SpSt-897</strain>
    </source>
</reference>
<protein>
    <submittedName>
        <fullName evidence="6">Amino acid ABC transporter substrate-binding protein</fullName>
    </submittedName>
</protein>
<evidence type="ECO:0000256" key="3">
    <source>
        <dbReference type="ARBA" id="ARBA00022729"/>
    </source>
</evidence>
<organism evidence="6">
    <name type="scientific">Desulfobacca acetoxidans</name>
    <dbReference type="NCBI Taxonomy" id="60893"/>
    <lineage>
        <taxon>Bacteria</taxon>
        <taxon>Pseudomonadati</taxon>
        <taxon>Thermodesulfobacteriota</taxon>
        <taxon>Desulfobaccia</taxon>
        <taxon>Desulfobaccales</taxon>
        <taxon>Desulfobaccaceae</taxon>
        <taxon>Desulfobacca</taxon>
    </lineage>
</organism>
<dbReference type="AlphaFoldDB" id="A0A7C3Z9M2"/>
<comment type="caution">
    <text evidence="6">The sequence shown here is derived from an EMBL/GenBank/DDBJ whole genome shotgun (WGS) entry which is preliminary data.</text>
</comment>
<gene>
    <name evidence="6" type="ORF">ENW96_11090</name>
</gene>
<dbReference type="EMBL" id="DTMF01000270">
    <property type="protein sequence ID" value="HGF34910.1"/>
    <property type="molecule type" value="Genomic_DNA"/>
</dbReference>
<feature type="domain" description="Leucine-binding protein" evidence="5">
    <location>
        <begin position="30"/>
        <end position="369"/>
    </location>
</feature>
<dbReference type="PRINTS" id="PR00337">
    <property type="entry name" value="LEUILEVALBP"/>
</dbReference>